<gene>
    <name evidence="1" type="ORF">PGUG_04350</name>
</gene>
<dbReference type="AlphaFoldDB" id="A5DM49"/>
<sequence>MRLCSNSVPLTQLRLTIVANHIVSGGSGRLCGKHRTLQCIITITGCRSMHRRCRAVACRRSAGYVGAVKRRIHIGNGSCSQWKKTGLPIVDHRHPVVGGRGRGRGRRCCCCKHCSIWLQRLSQVVVRIRISRPLIRTHGCRECKLQPSMKRRSGGS</sequence>
<proteinExistence type="predicted"/>
<dbReference type="Proteomes" id="UP000001997">
    <property type="component" value="Unassembled WGS sequence"/>
</dbReference>
<accession>A5DM49</accession>
<reference evidence="1 2" key="1">
    <citation type="journal article" date="2009" name="Nature">
        <title>Evolution of pathogenicity and sexual reproduction in eight Candida genomes.</title>
        <authorList>
            <person name="Butler G."/>
            <person name="Rasmussen M.D."/>
            <person name="Lin M.F."/>
            <person name="Santos M.A."/>
            <person name="Sakthikumar S."/>
            <person name="Munro C.A."/>
            <person name="Rheinbay E."/>
            <person name="Grabherr M."/>
            <person name="Forche A."/>
            <person name="Reedy J.L."/>
            <person name="Agrafioti I."/>
            <person name="Arnaud M.B."/>
            <person name="Bates S."/>
            <person name="Brown A.J."/>
            <person name="Brunke S."/>
            <person name="Costanzo M.C."/>
            <person name="Fitzpatrick D.A."/>
            <person name="de Groot P.W."/>
            <person name="Harris D."/>
            <person name="Hoyer L.L."/>
            <person name="Hube B."/>
            <person name="Klis F.M."/>
            <person name="Kodira C."/>
            <person name="Lennard N."/>
            <person name="Logue M.E."/>
            <person name="Martin R."/>
            <person name="Neiman A.M."/>
            <person name="Nikolaou E."/>
            <person name="Quail M.A."/>
            <person name="Quinn J."/>
            <person name="Santos M.C."/>
            <person name="Schmitzberger F.F."/>
            <person name="Sherlock G."/>
            <person name="Shah P."/>
            <person name="Silverstein K.A."/>
            <person name="Skrzypek M.S."/>
            <person name="Soll D."/>
            <person name="Staggs R."/>
            <person name="Stansfield I."/>
            <person name="Stumpf M.P."/>
            <person name="Sudbery P.E."/>
            <person name="Srikantha T."/>
            <person name="Zeng Q."/>
            <person name="Berman J."/>
            <person name="Berriman M."/>
            <person name="Heitman J."/>
            <person name="Gow N.A."/>
            <person name="Lorenz M.C."/>
            <person name="Birren B.W."/>
            <person name="Kellis M."/>
            <person name="Cuomo C.A."/>
        </authorList>
    </citation>
    <scope>NUCLEOTIDE SEQUENCE [LARGE SCALE GENOMIC DNA]</scope>
    <source>
        <strain evidence="2">ATCC 6260 / CBS 566 / DSM 6381 / JCM 1539 / NBRC 10279 / NRRL Y-324</strain>
    </source>
</reference>
<evidence type="ECO:0000313" key="1">
    <source>
        <dbReference type="EMBL" id="EDK40253.2"/>
    </source>
</evidence>
<dbReference type="EMBL" id="CH408159">
    <property type="protein sequence ID" value="EDK40253.2"/>
    <property type="molecule type" value="Genomic_DNA"/>
</dbReference>
<dbReference type="RefSeq" id="XP_001483622.2">
    <property type="nucleotide sequence ID" value="XM_001483572.1"/>
</dbReference>
<dbReference type="VEuPathDB" id="FungiDB:PGUG_04350"/>
<dbReference type="HOGENOM" id="CLU_1687308_0_0_1"/>
<keyword evidence="2" id="KW-1185">Reference proteome</keyword>
<protein>
    <submittedName>
        <fullName evidence="1">Uncharacterized protein</fullName>
    </submittedName>
</protein>
<dbReference type="GeneID" id="5125569"/>
<dbReference type="InParanoid" id="A5DM49"/>
<dbReference type="KEGG" id="pgu:PGUG_04350"/>
<organism evidence="1 2">
    <name type="scientific">Meyerozyma guilliermondii (strain ATCC 6260 / CBS 566 / DSM 6381 / JCM 1539 / NBRC 10279 / NRRL Y-324)</name>
    <name type="common">Yeast</name>
    <name type="synonym">Candida guilliermondii</name>
    <dbReference type="NCBI Taxonomy" id="294746"/>
    <lineage>
        <taxon>Eukaryota</taxon>
        <taxon>Fungi</taxon>
        <taxon>Dikarya</taxon>
        <taxon>Ascomycota</taxon>
        <taxon>Saccharomycotina</taxon>
        <taxon>Pichiomycetes</taxon>
        <taxon>Debaryomycetaceae</taxon>
        <taxon>Meyerozyma</taxon>
    </lineage>
</organism>
<name>A5DM49_PICGU</name>
<evidence type="ECO:0000313" key="2">
    <source>
        <dbReference type="Proteomes" id="UP000001997"/>
    </source>
</evidence>